<organism evidence="1">
    <name type="scientific">Siphoviridae sp. ctWhx86</name>
    <dbReference type="NCBI Taxonomy" id="2826362"/>
    <lineage>
        <taxon>Viruses</taxon>
        <taxon>Duplodnaviria</taxon>
        <taxon>Heunggongvirae</taxon>
        <taxon>Uroviricota</taxon>
        <taxon>Caudoviricetes</taxon>
    </lineage>
</organism>
<reference evidence="1" key="1">
    <citation type="journal article" date="2021" name="Proc. Natl. Acad. Sci. U.S.A.">
        <title>A Catalog of Tens of Thousands of Viruses from Human Metagenomes Reveals Hidden Associations with Chronic Diseases.</title>
        <authorList>
            <person name="Tisza M.J."/>
            <person name="Buck C.B."/>
        </authorList>
    </citation>
    <scope>NUCLEOTIDE SEQUENCE</scope>
    <source>
        <strain evidence="1">CtWhx86</strain>
    </source>
</reference>
<evidence type="ECO:0000313" key="1">
    <source>
        <dbReference type="EMBL" id="DAE20848.1"/>
    </source>
</evidence>
<protein>
    <submittedName>
        <fullName evidence="1">Uncharacterized protein</fullName>
    </submittedName>
</protein>
<dbReference type="EMBL" id="BK015702">
    <property type="protein sequence ID" value="DAE20848.1"/>
    <property type="molecule type" value="Genomic_DNA"/>
</dbReference>
<accession>A0A8S5QP57</accession>
<name>A0A8S5QP57_9CAUD</name>
<proteinExistence type="predicted"/>
<sequence length="40" mass="4319">MTNSHRNEPLIVAQVYVNNEFNLTAGASALAMLEANSKKA</sequence>